<reference evidence="4 5" key="1">
    <citation type="submission" date="2018-02" db="EMBL/GenBank/DDBJ databases">
        <title>The genomes of Aspergillus section Nigri reveals drivers in fungal speciation.</title>
        <authorList>
            <consortium name="DOE Joint Genome Institute"/>
            <person name="Vesth T.C."/>
            <person name="Nybo J."/>
            <person name="Theobald S."/>
            <person name="Brandl J."/>
            <person name="Frisvad J.C."/>
            <person name="Nielsen K.F."/>
            <person name="Lyhne E.K."/>
            <person name="Kogle M.E."/>
            <person name="Kuo A."/>
            <person name="Riley R."/>
            <person name="Clum A."/>
            <person name="Nolan M."/>
            <person name="Lipzen A."/>
            <person name="Salamov A."/>
            <person name="Henrissat B."/>
            <person name="Wiebenga A."/>
            <person name="De vries R.P."/>
            <person name="Grigoriev I.V."/>
            <person name="Mortensen U.H."/>
            <person name="Andersen M.R."/>
            <person name="Baker S.E."/>
        </authorList>
    </citation>
    <scope>NUCLEOTIDE SEQUENCE [LARGE SCALE GENOMIC DNA]</scope>
    <source>
        <strain evidence="4 5">CBS 101889</strain>
    </source>
</reference>
<evidence type="ECO:0000256" key="1">
    <source>
        <dbReference type="ARBA" id="ARBA00022722"/>
    </source>
</evidence>
<evidence type="ECO:0000313" key="4">
    <source>
        <dbReference type="EMBL" id="RAL09405.1"/>
    </source>
</evidence>
<accession>A0A395HQ51</accession>
<dbReference type="SUPFAM" id="SSF53933">
    <property type="entry name" value="Microbial ribonucleases"/>
    <property type="match status" value="1"/>
</dbReference>
<dbReference type="AlphaFoldDB" id="A0A395HQ51"/>
<organism evidence="4 5">
    <name type="scientific">Aspergillus homomorphus (strain CBS 101889)</name>
    <dbReference type="NCBI Taxonomy" id="1450537"/>
    <lineage>
        <taxon>Eukaryota</taxon>
        <taxon>Fungi</taxon>
        <taxon>Dikarya</taxon>
        <taxon>Ascomycota</taxon>
        <taxon>Pezizomycotina</taxon>
        <taxon>Eurotiomycetes</taxon>
        <taxon>Eurotiomycetidae</taxon>
        <taxon>Eurotiales</taxon>
        <taxon>Aspergillaceae</taxon>
        <taxon>Aspergillus</taxon>
        <taxon>Aspergillus subgen. Circumdati</taxon>
    </lineage>
</organism>
<dbReference type="GO" id="GO:0003723">
    <property type="term" value="F:RNA binding"/>
    <property type="evidence" value="ECO:0007669"/>
    <property type="project" value="InterPro"/>
</dbReference>
<name>A0A395HQ51_ASPHC</name>
<dbReference type="RefSeq" id="XP_025548559.1">
    <property type="nucleotide sequence ID" value="XM_025696444.1"/>
</dbReference>
<dbReference type="InterPro" id="IPR016191">
    <property type="entry name" value="Ribonuclease/ribotoxin"/>
</dbReference>
<sequence length="160" mass="18158">MASPSTIPSNQARGCDEEPSSIQEDANQQQSSGSRDFKFVCYNWGVTPHTFSRQYVCAVAAHFDRLPDSEGNPDQKDPDKQDYPKPFKNWEGLSLPWTGPSHEAPCMVDNTTFWAQGEDPDVFRALWTPGHPQMAVLGYHSRNLPGKRRNYMMMAPKVYF</sequence>
<evidence type="ECO:0000256" key="2">
    <source>
        <dbReference type="ARBA" id="ARBA00022801"/>
    </source>
</evidence>
<feature type="compositionally biased region" description="Polar residues" evidence="3">
    <location>
        <begin position="1"/>
        <end position="12"/>
    </location>
</feature>
<proteinExistence type="predicted"/>
<keyword evidence="2" id="KW-0378">Hydrolase</keyword>
<dbReference type="GO" id="GO:0016787">
    <property type="term" value="F:hydrolase activity"/>
    <property type="evidence" value="ECO:0007669"/>
    <property type="project" value="UniProtKB-KW"/>
</dbReference>
<dbReference type="GeneID" id="37200733"/>
<dbReference type="EMBL" id="KZ824304">
    <property type="protein sequence ID" value="RAL09405.1"/>
    <property type="molecule type" value="Genomic_DNA"/>
</dbReference>
<dbReference type="VEuPathDB" id="FungiDB:BO97DRAFT_416893"/>
<evidence type="ECO:0000256" key="3">
    <source>
        <dbReference type="SAM" id="MobiDB-lite"/>
    </source>
</evidence>
<feature type="region of interest" description="Disordered" evidence="3">
    <location>
        <begin position="1"/>
        <end position="33"/>
    </location>
</feature>
<evidence type="ECO:0000313" key="5">
    <source>
        <dbReference type="Proteomes" id="UP000248961"/>
    </source>
</evidence>
<keyword evidence="5" id="KW-1185">Reference proteome</keyword>
<feature type="region of interest" description="Disordered" evidence="3">
    <location>
        <begin position="66"/>
        <end position="85"/>
    </location>
</feature>
<feature type="compositionally biased region" description="Polar residues" evidence="3">
    <location>
        <begin position="20"/>
        <end position="33"/>
    </location>
</feature>
<gene>
    <name evidence="4" type="ORF">BO97DRAFT_416893</name>
</gene>
<dbReference type="Proteomes" id="UP000248961">
    <property type="component" value="Unassembled WGS sequence"/>
</dbReference>
<keyword evidence="1" id="KW-0540">Nuclease</keyword>
<protein>
    <submittedName>
        <fullName evidence="4">Uncharacterized protein</fullName>
    </submittedName>
</protein>
<dbReference type="GO" id="GO:0004540">
    <property type="term" value="F:RNA nuclease activity"/>
    <property type="evidence" value="ECO:0007669"/>
    <property type="project" value="InterPro"/>
</dbReference>